<keyword evidence="2" id="KW-0328">Glycosyltransferase</keyword>
<dbReference type="Pfam" id="PF00534">
    <property type="entry name" value="Glycos_transf_1"/>
    <property type="match status" value="1"/>
</dbReference>
<sequence>MKKKKVVFLMTGLYFGGMERVAFIAHDLLKDIYDIKMVALYTKDANYKTDIEILDLGCPPKTNKVLKGFNLLKRTLAVKKMKKNIKPDITLSFGTAANFTNALTKNNDKAILGIRSYDWLTDFFINQNIDKWIYNKGDIVCSVSKVIADDAEHIFNINENKKRVLYNPYNVPYINKKSEIEIVEDSYDFSRKTFISVGRLVDQKGFNHLIKAFSLIVAEESNSNAQLLIIGQGEREELIRNLIMDLNLSNHVFLLGAKSNPYKFMKKADIYVLSSLSEGFPNAMVEAMALGLPILAVDCKSGPREILSLSNIQNEAIDIEMCEYGIITPKVSGSLNYNYLNIEECDYTLAKAMELYLNDMSLREKYSKESSVRAEEFTYDKFKANLIGIIDSFD</sequence>
<evidence type="ECO:0000313" key="3">
    <source>
        <dbReference type="Proteomes" id="UP001172054"/>
    </source>
</evidence>
<comment type="caution">
    <text evidence="2">The sequence shown here is derived from an EMBL/GenBank/DDBJ whole genome shotgun (WGS) entry which is preliminary data.</text>
</comment>
<evidence type="ECO:0000313" key="2">
    <source>
        <dbReference type="EMBL" id="MDN7226430.1"/>
    </source>
</evidence>
<dbReference type="GO" id="GO:0016757">
    <property type="term" value="F:glycosyltransferase activity"/>
    <property type="evidence" value="ECO:0007669"/>
    <property type="project" value="UniProtKB-KW"/>
</dbReference>
<proteinExistence type="predicted"/>
<accession>A0ABT8MNI1</accession>
<dbReference type="Gene3D" id="3.40.50.2000">
    <property type="entry name" value="Glycogen Phosphorylase B"/>
    <property type="match status" value="2"/>
</dbReference>
<keyword evidence="3" id="KW-1185">Reference proteome</keyword>
<dbReference type="EC" id="2.4.-.-" evidence="2"/>
<dbReference type="PANTHER" id="PTHR12526">
    <property type="entry name" value="GLYCOSYLTRANSFERASE"/>
    <property type="match status" value="1"/>
</dbReference>
<dbReference type="RefSeq" id="WP_301725478.1">
    <property type="nucleotide sequence ID" value="NZ_JAUJWW010000001.1"/>
</dbReference>
<protein>
    <submittedName>
        <fullName evidence="2">Glycosyltransferase</fullName>
        <ecNumber evidence="2">2.4.-.-</ecNumber>
    </submittedName>
</protein>
<dbReference type="EMBL" id="JAUJWW010000001">
    <property type="protein sequence ID" value="MDN7226430.1"/>
    <property type="molecule type" value="Genomic_DNA"/>
</dbReference>
<dbReference type="SUPFAM" id="SSF53756">
    <property type="entry name" value="UDP-Glycosyltransferase/glycogen phosphorylase"/>
    <property type="match status" value="1"/>
</dbReference>
<name>A0ABT8MNI1_9BACL</name>
<feature type="domain" description="Glycosyl transferase family 1" evidence="1">
    <location>
        <begin position="191"/>
        <end position="307"/>
    </location>
</feature>
<dbReference type="PANTHER" id="PTHR12526:SF630">
    <property type="entry name" value="GLYCOSYLTRANSFERASE"/>
    <property type="match status" value="1"/>
</dbReference>
<organism evidence="2 3">
    <name type="scientific">Planococcus liqunii</name>
    <dbReference type="NCBI Taxonomy" id="3058394"/>
    <lineage>
        <taxon>Bacteria</taxon>
        <taxon>Bacillati</taxon>
        <taxon>Bacillota</taxon>
        <taxon>Bacilli</taxon>
        <taxon>Bacillales</taxon>
        <taxon>Caryophanaceae</taxon>
        <taxon>Planococcus</taxon>
    </lineage>
</organism>
<keyword evidence="2" id="KW-0808">Transferase</keyword>
<dbReference type="Proteomes" id="UP001172054">
    <property type="component" value="Unassembled WGS sequence"/>
</dbReference>
<evidence type="ECO:0000259" key="1">
    <source>
        <dbReference type="Pfam" id="PF00534"/>
    </source>
</evidence>
<dbReference type="CDD" id="cd03811">
    <property type="entry name" value="GT4_GT28_WabH-like"/>
    <property type="match status" value="1"/>
</dbReference>
<gene>
    <name evidence="2" type="ORF">QWY15_03895</name>
</gene>
<dbReference type="InterPro" id="IPR001296">
    <property type="entry name" value="Glyco_trans_1"/>
</dbReference>
<reference evidence="2 3" key="1">
    <citation type="submission" date="2023-06" db="EMBL/GenBank/DDBJ databases">
        <title>Novel species in genus Planococcus.</title>
        <authorList>
            <person name="Ning S."/>
        </authorList>
    </citation>
    <scope>NUCLEOTIDE SEQUENCE [LARGE SCALE GENOMIC DNA]</scope>
    <source>
        <strain evidence="2 3">N064</strain>
    </source>
</reference>